<sequence length="228" mass="26059">MELTVPPEDAHWSLKFVDIWKPFPQQIVANATYKVIRFFYPPFAVEAVDVTHVVSDPELNGLNVALLLGFPLFLASIGYGVYKYVLKVDRVVRKAPARLDELEARMKAKYGPEYKQGIWKRRDIPEPFPDLKNPCEPVVQSKHDLESKSTNVFVETHWLPESIENFINADTSEENSKANVTFKEDVEYRLFDGSTRVAPHSDLVEQIIKTVKESSTVKRRGAKTPPRT</sequence>
<dbReference type="AlphaFoldDB" id="A0AB39Z1B2"/>
<gene>
    <name evidence="3" type="primary">LOC108007452</name>
</gene>
<proteinExistence type="predicted"/>
<name>A0AB39Z1B2_DROSZ</name>
<keyword evidence="1" id="KW-0472">Membrane</keyword>
<evidence type="ECO:0000256" key="1">
    <source>
        <dbReference type="SAM" id="Phobius"/>
    </source>
</evidence>
<reference evidence="3" key="1">
    <citation type="submission" date="2025-08" db="UniProtKB">
        <authorList>
            <consortium name="RefSeq"/>
        </authorList>
    </citation>
    <scope>IDENTIFICATION</scope>
</reference>
<accession>A0AB39Z1B2</accession>
<dbReference type="Proteomes" id="UP001652628">
    <property type="component" value="Chromosome 3"/>
</dbReference>
<evidence type="ECO:0000313" key="3">
    <source>
        <dbReference type="RefSeq" id="XP_016926606.2"/>
    </source>
</evidence>
<organism evidence="2 3">
    <name type="scientific">Drosophila suzukii</name>
    <name type="common">Spotted-wing drosophila fruit fly</name>
    <dbReference type="NCBI Taxonomy" id="28584"/>
    <lineage>
        <taxon>Eukaryota</taxon>
        <taxon>Metazoa</taxon>
        <taxon>Ecdysozoa</taxon>
        <taxon>Arthropoda</taxon>
        <taxon>Hexapoda</taxon>
        <taxon>Insecta</taxon>
        <taxon>Pterygota</taxon>
        <taxon>Neoptera</taxon>
        <taxon>Endopterygota</taxon>
        <taxon>Diptera</taxon>
        <taxon>Brachycera</taxon>
        <taxon>Muscomorpha</taxon>
        <taxon>Ephydroidea</taxon>
        <taxon>Drosophilidae</taxon>
        <taxon>Drosophila</taxon>
        <taxon>Sophophora</taxon>
    </lineage>
</organism>
<dbReference type="RefSeq" id="XP_016926606.2">
    <property type="nucleotide sequence ID" value="XM_017071117.4"/>
</dbReference>
<keyword evidence="1" id="KW-0812">Transmembrane</keyword>
<keyword evidence="1" id="KW-1133">Transmembrane helix</keyword>
<keyword evidence="2" id="KW-1185">Reference proteome</keyword>
<evidence type="ECO:0000313" key="2">
    <source>
        <dbReference type="Proteomes" id="UP001652628"/>
    </source>
</evidence>
<protein>
    <submittedName>
        <fullName evidence="3">Uncharacterized protein</fullName>
    </submittedName>
</protein>
<feature type="transmembrane region" description="Helical" evidence="1">
    <location>
        <begin position="64"/>
        <end position="85"/>
    </location>
</feature>
<dbReference type="GeneID" id="108007452"/>